<comment type="similarity">
    <text evidence="1">Belongs to the ABC transporter superfamily.</text>
</comment>
<dbReference type="NCBIfam" id="NF008453">
    <property type="entry name" value="PRK11308.1"/>
    <property type="match status" value="2"/>
</dbReference>
<dbReference type="InterPro" id="IPR003439">
    <property type="entry name" value="ABC_transporter-like_ATP-bd"/>
</dbReference>
<evidence type="ECO:0000313" key="8">
    <source>
        <dbReference type="Proteomes" id="UP000798951"/>
    </source>
</evidence>
<keyword evidence="8" id="KW-1185">Reference proteome</keyword>
<gene>
    <name evidence="7" type="ORF">FNL39_11151</name>
</gene>
<organism evidence="7 8">
    <name type="scientific">Nocardia caishijiensis</name>
    <dbReference type="NCBI Taxonomy" id="184756"/>
    <lineage>
        <taxon>Bacteria</taxon>
        <taxon>Bacillati</taxon>
        <taxon>Actinomycetota</taxon>
        <taxon>Actinomycetes</taxon>
        <taxon>Mycobacteriales</taxon>
        <taxon>Nocardiaceae</taxon>
        <taxon>Nocardia</taxon>
    </lineage>
</organism>
<feature type="region of interest" description="Disordered" evidence="5">
    <location>
        <begin position="1"/>
        <end position="29"/>
    </location>
</feature>
<evidence type="ECO:0000259" key="6">
    <source>
        <dbReference type="PROSITE" id="PS50893"/>
    </source>
</evidence>
<evidence type="ECO:0000256" key="4">
    <source>
        <dbReference type="ARBA" id="ARBA00022840"/>
    </source>
</evidence>
<dbReference type="PANTHER" id="PTHR43776:SF7">
    <property type="entry name" value="D,D-DIPEPTIDE TRANSPORT ATP-BINDING PROTEIN DDPF-RELATED"/>
    <property type="match status" value="1"/>
</dbReference>
<evidence type="ECO:0000313" key="7">
    <source>
        <dbReference type="EMBL" id="KAF0842470.1"/>
    </source>
</evidence>
<dbReference type="Pfam" id="PF08352">
    <property type="entry name" value="oligo_HPY"/>
    <property type="match status" value="2"/>
</dbReference>
<evidence type="ECO:0000256" key="3">
    <source>
        <dbReference type="ARBA" id="ARBA00022741"/>
    </source>
</evidence>
<keyword evidence="3" id="KW-0547">Nucleotide-binding</keyword>
<protein>
    <submittedName>
        <fullName evidence="7">Peptide/nickel transport system ATP-binding protein</fullName>
    </submittedName>
</protein>
<evidence type="ECO:0000256" key="5">
    <source>
        <dbReference type="SAM" id="MobiDB-lite"/>
    </source>
</evidence>
<feature type="domain" description="ABC transporter" evidence="6">
    <location>
        <begin position="31"/>
        <end position="281"/>
    </location>
</feature>
<accession>A0ABQ6YGJ7</accession>
<dbReference type="NCBIfam" id="NF007739">
    <property type="entry name" value="PRK10419.1"/>
    <property type="match status" value="2"/>
</dbReference>
<feature type="domain" description="ABC transporter" evidence="6">
    <location>
        <begin position="304"/>
        <end position="542"/>
    </location>
</feature>
<dbReference type="RefSeq" id="WP_084458651.1">
    <property type="nucleotide sequence ID" value="NZ_VMSD01000011.1"/>
</dbReference>
<dbReference type="CDD" id="cd03257">
    <property type="entry name" value="ABC_NikE_OppD_transporters"/>
    <property type="match status" value="2"/>
</dbReference>
<dbReference type="PANTHER" id="PTHR43776">
    <property type="entry name" value="TRANSPORT ATP-BINDING PROTEIN"/>
    <property type="match status" value="1"/>
</dbReference>
<dbReference type="GO" id="GO:0005524">
    <property type="term" value="F:ATP binding"/>
    <property type="evidence" value="ECO:0007669"/>
    <property type="project" value="UniProtKB-KW"/>
</dbReference>
<comment type="caution">
    <text evidence="7">The sequence shown here is derived from an EMBL/GenBank/DDBJ whole genome shotgun (WGS) entry which is preliminary data.</text>
</comment>
<dbReference type="InterPro" id="IPR017871">
    <property type="entry name" value="ABC_transporter-like_CS"/>
</dbReference>
<dbReference type="InterPro" id="IPR003593">
    <property type="entry name" value="AAA+_ATPase"/>
</dbReference>
<dbReference type="Proteomes" id="UP000798951">
    <property type="component" value="Unassembled WGS sequence"/>
</dbReference>
<dbReference type="PROSITE" id="PS50893">
    <property type="entry name" value="ABC_TRANSPORTER_2"/>
    <property type="match status" value="2"/>
</dbReference>
<name>A0ABQ6YGJ7_9NOCA</name>
<dbReference type="InterPro" id="IPR027417">
    <property type="entry name" value="P-loop_NTPase"/>
</dbReference>
<dbReference type="SUPFAM" id="SSF52540">
    <property type="entry name" value="P-loop containing nucleoside triphosphate hydrolases"/>
    <property type="match status" value="2"/>
</dbReference>
<dbReference type="SMART" id="SM00382">
    <property type="entry name" value="AAA"/>
    <property type="match status" value="2"/>
</dbReference>
<dbReference type="Gene3D" id="3.40.50.300">
    <property type="entry name" value="P-loop containing nucleotide triphosphate hydrolases"/>
    <property type="match status" value="2"/>
</dbReference>
<dbReference type="InterPro" id="IPR050319">
    <property type="entry name" value="ABC_transp_ATP-bind"/>
</dbReference>
<evidence type="ECO:0000256" key="1">
    <source>
        <dbReference type="ARBA" id="ARBA00005417"/>
    </source>
</evidence>
<keyword evidence="2" id="KW-0813">Transport</keyword>
<keyword evidence="4 7" id="KW-0067">ATP-binding</keyword>
<reference evidence="7 8" key="1">
    <citation type="submission" date="2019-07" db="EMBL/GenBank/DDBJ databases">
        <title>Genomic Encyclopedia of Type Strains, Phase IV (KMG-IV): sequencing the most valuable type-strain genomes for metagenomic binning, comparative biology and taxonomic classification.</title>
        <authorList>
            <person name="Goeker M."/>
        </authorList>
    </citation>
    <scope>NUCLEOTIDE SEQUENCE [LARGE SCALE GENOMIC DNA]</scope>
    <source>
        <strain evidence="7 8">DSM 44831</strain>
    </source>
</reference>
<dbReference type="Pfam" id="PF00005">
    <property type="entry name" value="ABC_tran"/>
    <property type="match status" value="2"/>
</dbReference>
<proteinExistence type="inferred from homology"/>
<dbReference type="EMBL" id="VMSD01000011">
    <property type="protein sequence ID" value="KAF0842470.1"/>
    <property type="molecule type" value="Genomic_DNA"/>
</dbReference>
<evidence type="ECO:0000256" key="2">
    <source>
        <dbReference type="ARBA" id="ARBA00022448"/>
    </source>
</evidence>
<sequence length="558" mass="60385">MSESRTTSISESGDTPTAEPGVSDERPTPLLRIEDLRVTYRTGTGTVTALRGASIEVAPGEFVALVGESGSGKSTLAHAVIGLLGAGARRASGRIEFAGEHVATDDEKALRRLRGRRVGFVPQDPGLSLNPVLRVGDQVAEALLVHRLADRRTARLTALDLLEEVGLDRPETRARQYPHELSGGQRQRVLIAIALACGPELIIADEPTSALDATVARQVLDRLAERTAARGTAVLMITHDLAVAAERADRLVVLEGGEVVEAGPVARVLARPAHPYTRRLLAASPALAPTAFRPPKARAATLLLSVRALHKRYHAAGITAVDDVEFSLDRGETLALVGESGSGKSTTARIAVRLVDADSGTVTFDGHDLVGARRTRLRELRRRFQVVYQNPYSSLDPRWDVGDIVAEPLRAYGIDDRPRRVRELLDQVALPSDFTRRRPAELSGGQRQRVAIARALALRPDLLVLDEPVSALDASVQAQILDLLDGLQTELDLGYLFISHDLAVVRRISDRVAVMRHGRIVETGPTATLFTDPRHPYTRELLAAIPAPALHIDGKETR</sequence>
<dbReference type="InterPro" id="IPR013563">
    <property type="entry name" value="Oligopep_ABC_C"/>
</dbReference>
<dbReference type="PROSITE" id="PS00211">
    <property type="entry name" value="ABC_TRANSPORTER_1"/>
    <property type="match status" value="2"/>
</dbReference>
<feature type="compositionally biased region" description="Polar residues" evidence="5">
    <location>
        <begin position="1"/>
        <end position="15"/>
    </location>
</feature>